<keyword evidence="8" id="KW-0046">Antibiotic resistance</keyword>
<dbReference type="InterPro" id="IPR000412">
    <property type="entry name" value="ABC_2_transport"/>
</dbReference>
<evidence type="ECO:0000256" key="8">
    <source>
        <dbReference type="ARBA" id="ARBA00023251"/>
    </source>
</evidence>
<organism evidence="11 12">
    <name type="scientific">Kocuria coralli</name>
    <dbReference type="NCBI Taxonomy" id="1461025"/>
    <lineage>
        <taxon>Bacteria</taxon>
        <taxon>Bacillati</taxon>
        <taxon>Actinomycetota</taxon>
        <taxon>Actinomycetes</taxon>
        <taxon>Micrococcales</taxon>
        <taxon>Micrococcaceae</taxon>
        <taxon>Kocuria</taxon>
    </lineage>
</organism>
<dbReference type="InterPro" id="IPR013525">
    <property type="entry name" value="ABC2_TM"/>
</dbReference>
<keyword evidence="12" id="KW-1185">Reference proteome</keyword>
<feature type="transmembrane region" description="Helical" evidence="9">
    <location>
        <begin position="224"/>
        <end position="244"/>
    </location>
</feature>
<reference evidence="11 12" key="1">
    <citation type="submission" date="2019-05" db="EMBL/GenBank/DDBJ databases">
        <title>Kocuria coralli sp. nov., a novel actinobacterium isolated from coral reef seawater.</title>
        <authorList>
            <person name="Li J."/>
        </authorList>
    </citation>
    <scope>NUCLEOTIDE SEQUENCE [LARGE SCALE GENOMIC DNA]</scope>
    <source>
        <strain evidence="11 12">SCSIO 13007</strain>
    </source>
</reference>
<feature type="transmembrane region" description="Helical" evidence="9">
    <location>
        <begin position="101"/>
        <end position="128"/>
    </location>
</feature>
<dbReference type="InterPro" id="IPR051449">
    <property type="entry name" value="ABC-2_transporter_component"/>
</dbReference>
<evidence type="ECO:0000256" key="3">
    <source>
        <dbReference type="ARBA" id="ARBA00022448"/>
    </source>
</evidence>
<evidence type="ECO:0000256" key="7">
    <source>
        <dbReference type="ARBA" id="ARBA00023136"/>
    </source>
</evidence>
<dbReference type="EMBL" id="SZWF01000005">
    <property type="protein sequence ID" value="KAA9394630.1"/>
    <property type="molecule type" value="Genomic_DNA"/>
</dbReference>
<feature type="transmembrane region" description="Helical" evidence="9">
    <location>
        <begin position="134"/>
        <end position="160"/>
    </location>
</feature>
<dbReference type="Proteomes" id="UP000325957">
    <property type="component" value="Unassembled WGS sequence"/>
</dbReference>
<evidence type="ECO:0000256" key="1">
    <source>
        <dbReference type="ARBA" id="ARBA00004651"/>
    </source>
</evidence>
<dbReference type="PANTHER" id="PTHR30294:SF38">
    <property type="entry name" value="TRANSPORT PERMEASE PROTEIN"/>
    <property type="match status" value="1"/>
</dbReference>
<evidence type="ECO:0000313" key="12">
    <source>
        <dbReference type="Proteomes" id="UP000325957"/>
    </source>
</evidence>
<dbReference type="GO" id="GO:0043190">
    <property type="term" value="C:ATP-binding cassette (ABC) transporter complex"/>
    <property type="evidence" value="ECO:0007669"/>
    <property type="project" value="InterPro"/>
</dbReference>
<evidence type="ECO:0000256" key="6">
    <source>
        <dbReference type="ARBA" id="ARBA00022989"/>
    </source>
</evidence>
<gene>
    <name evidence="11" type="ORF">FCK90_05500</name>
</gene>
<keyword evidence="7 9" id="KW-0472">Membrane</keyword>
<evidence type="ECO:0000256" key="9">
    <source>
        <dbReference type="RuleBase" id="RU361157"/>
    </source>
</evidence>
<evidence type="ECO:0000256" key="2">
    <source>
        <dbReference type="ARBA" id="ARBA00007783"/>
    </source>
</evidence>
<evidence type="ECO:0000259" key="10">
    <source>
        <dbReference type="PROSITE" id="PS51012"/>
    </source>
</evidence>
<dbReference type="InterPro" id="IPR047817">
    <property type="entry name" value="ABC2_TM_bact-type"/>
</dbReference>
<name>A0A5J5KZ63_9MICC</name>
<feature type="transmembrane region" description="Helical" evidence="9">
    <location>
        <begin position="167"/>
        <end position="186"/>
    </location>
</feature>
<dbReference type="PANTHER" id="PTHR30294">
    <property type="entry name" value="MEMBRANE COMPONENT OF ABC TRANSPORTER YHHJ-RELATED"/>
    <property type="match status" value="1"/>
</dbReference>
<keyword evidence="5 9" id="KW-0812">Transmembrane</keyword>
<proteinExistence type="inferred from homology"/>
<accession>A0A5J5KZ63</accession>
<dbReference type="GO" id="GO:0140359">
    <property type="term" value="F:ABC-type transporter activity"/>
    <property type="evidence" value="ECO:0007669"/>
    <property type="project" value="InterPro"/>
</dbReference>
<feature type="domain" description="ABC transmembrane type-2" evidence="10">
    <location>
        <begin position="22"/>
        <end position="249"/>
    </location>
</feature>
<comment type="subcellular location">
    <subcellularLocation>
        <location evidence="1 9">Cell membrane</location>
        <topology evidence="1 9">Multi-pass membrane protein</topology>
    </subcellularLocation>
</comment>
<protein>
    <recommendedName>
        <fullName evidence="9">Transport permease protein</fullName>
    </recommendedName>
</protein>
<sequence length="251" mass="26851">MNPQTYAASTVRIVQQLLADHRTLALILAVPALLLTLLYYVFRDVPVPPGVEGPFPRIAVTMLGILPMLLMFAVTSVAMLRERTTGTLERLWTTPLHRVDLIAGYATAFAGTAVLQSLVLCAVTYWFLGVTTAGAAGWVILVAALSSTVGIACGLLASAFARTEFQAVQFMPLFIGPQIFLCGLLVDTDLMPRALQWVADVLPLTYAVDALSHVRENAAMGSDFTWDVVALAAFAAGALALAALTMPRSTR</sequence>
<evidence type="ECO:0000256" key="5">
    <source>
        <dbReference type="ARBA" id="ARBA00022692"/>
    </source>
</evidence>
<dbReference type="RefSeq" id="WP_158033301.1">
    <property type="nucleotide sequence ID" value="NZ_ML708614.1"/>
</dbReference>
<dbReference type="AlphaFoldDB" id="A0A5J5KZ63"/>
<evidence type="ECO:0000256" key="4">
    <source>
        <dbReference type="ARBA" id="ARBA00022475"/>
    </source>
</evidence>
<comment type="similarity">
    <text evidence="2 9">Belongs to the ABC-2 integral membrane protein family.</text>
</comment>
<feature type="transmembrane region" description="Helical" evidence="9">
    <location>
        <begin position="58"/>
        <end position="80"/>
    </location>
</feature>
<dbReference type="PROSITE" id="PS51012">
    <property type="entry name" value="ABC_TM2"/>
    <property type="match status" value="1"/>
</dbReference>
<feature type="transmembrane region" description="Helical" evidence="9">
    <location>
        <begin position="23"/>
        <end position="42"/>
    </location>
</feature>
<keyword evidence="6 9" id="KW-1133">Transmembrane helix</keyword>
<comment type="caution">
    <text evidence="11">The sequence shown here is derived from an EMBL/GenBank/DDBJ whole genome shotgun (WGS) entry which is preliminary data.</text>
</comment>
<dbReference type="OrthoDB" id="9776218at2"/>
<keyword evidence="3 9" id="KW-0813">Transport</keyword>
<dbReference type="PIRSF" id="PIRSF006648">
    <property type="entry name" value="DrrB"/>
    <property type="match status" value="1"/>
</dbReference>
<keyword evidence="4 9" id="KW-1003">Cell membrane</keyword>
<dbReference type="GO" id="GO:0046677">
    <property type="term" value="P:response to antibiotic"/>
    <property type="evidence" value="ECO:0007669"/>
    <property type="project" value="UniProtKB-KW"/>
</dbReference>
<dbReference type="Pfam" id="PF01061">
    <property type="entry name" value="ABC2_membrane"/>
    <property type="match status" value="1"/>
</dbReference>
<evidence type="ECO:0000313" key="11">
    <source>
        <dbReference type="EMBL" id="KAA9394630.1"/>
    </source>
</evidence>